<feature type="compositionally biased region" description="Low complexity" evidence="1">
    <location>
        <begin position="214"/>
        <end position="242"/>
    </location>
</feature>
<sequence>MSSSAQFTPVTMNNAQFQAQAQAQAQMLRQNPQFANVHGLQQPGMPGHPQAAMLPPGMQANPMFANPQGMSLHNFMSMAGASGQQPQPVQQQPGQPPAQPPSQQPQPQQQQQQQTTQAQAVPGAPGHGQTNPLTAHQQQHLMYMLQQHPQANLQVQHPAYAAMHQQAALAMGHAPGARPPAQVQGANPALGQNNLALHSMAHQQNPAIMAFMAQYQQQQQHQQQQQQQQHQQQQHHPTQQPQHHLHPQHQQHMFNLMQSQGPTSAAALVSLNTMQNGGMSHLGVPGPGHTVQAAKSVTTAMNLSKSGSVSSQQGGTPVASRQTPGLSAGPTPPTQPRPQPPPSVQPPTVPRPHPSAGSAGSQGPTVATASSAPMAAAGLPFPPTAVGLASLGSVAPANAATATPTTSTAAIAGGSPTDTGFVRLHHFFARFNRLADPDADAEWQDLVRTHFADNAIVQITVAYDENELTRKRTFDLNTHTLPGYFQALRRSGISRQMFAFESHTEHDLGIKGRTLECPGVTILDMHKSGTKVQHEGRLSVYFNAEMKIDVWEFTTDAHIELLPRVILDTLRNSSHHTAGKKGPGKGEGKLGLSLSLVPESPINGSGYPESVIRALEMLEVVSQMGGVMQFAALTNAAPQHAFQTMATNPAQALHMLQLHAQAGLNGTVTPAASVPATPGATAGLFADGGPLNATVTPGPEGDLPSPAAGQLGGVEGIKKASPKTTKRRQAGSKAGKTPLASPALSSSVLVSPISMTNGGLGISPNLPGGPMTNGHGLPHNSSMPPPDMTGKFLANAAGGLLSPNLSQMASGLSGNPASPSPVLGKKKAGNDAGTKTKRARTTNPSPRGRKPKNGGTAATAGSTPHSAVGSPVNLNTGKPPPAPPTPGASVMGLNPSNGPTTPGSIILPGGPNDRL</sequence>
<feature type="compositionally biased region" description="Polar residues" evidence="1">
    <location>
        <begin position="894"/>
        <end position="903"/>
    </location>
</feature>
<feature type="region of interest" description="Disordered" evidence="1">
    <location>
        <begin position="696"/>
        <end position="743"/>
    </location>
</feature>
<feature type="region of interest" description="Disordered" evidence="1">
    <location>
        <begin position="807"/>
        <end position="915"/>
    </location>
</feature>
<name>A0A9W8E217_9FUNG</name>
<dbReference type="EMBL" id="JANBPT010000070">
    <property type="protein sequence ID" value="KAJ1928514.1"/>
    <property type="molecule type" value="Genomic_DNA"/>
</dbReference>
<dbReference type="PANTHER" id="PTHR10378">
    <property type="entry name" value="LIM DOMAIN-BINDING PROTEIN"/>
    <property type="match status" value="1"/>
</dbReference>
<feature type="compositionally biased region" description="Pro residues" evidence="1">
    <location>
        <begin position="94"/>
        <end position="104"/>
    </location>
</feature>
<reference evidence="2" key="1">
    <citation type="submission" date="2022-07" db="EMBL/GenBank/DDBJ databases">
        <title>Phylogenomic reconstructions and comparative analyses of Kickxellomycotina fungi.</title>
        <authorList>
            <person name="Reynolds N.K."/>
            <person name="Stajich J.E."/>
            <person name="Barry K."/>
            <person name="Grigoriev I.V."/>
            <person name="Crous P."/>
            <person name="Smith M.E."/>
        </authorList>
    </citation>
    <scope>NUCLEOTIDE SEQUENCE</scope>
    <source>
        <strain evidence="2">RSA 861</strain>
    </source>
</reference>
<feature type="compositionally biased region" description="Pro residues" evidence="1">
    <location>
        <begin position="330"/>
        <end position="353"/>
    </location>
</feature>
<evidence type="ECO:0000313" key="2">
    <source>
        <dbReference type="EMBL" id="KAJ1928514.1"/>
    </source>
</evidence>
<evidence type="ECO:0008006" key="4">
    <source>
        <dbReference type="Google" id="ProtNLM"/>
    </source>
</evidence>
<dbReference type="Proteomes" id="UP001150569">
    <property type="component" value="Unassembled WGS sequence"/>
</dbReference>
<evidence type="ECO:0000313" key="3">
    <source>
        <dbReference type="Proteomes" id="UP001150569"/>
    </source>
</evidence>
<feature type="region of interest" description="Disordered" evidence="1">
    <location>
        <begin position="302"/>
        <end position="369"/>
    </location>
</feature>
<dbReference type="OrthoDB" id="774557at2759"/>
<evidence type="ECO:0000256" key="1">
    <source>
        <dbReference type="SAM" id="MobiDB-lite"/>
    </source>
</evidence>
<feature type="compositionally biased region" description="Polar residues" evidence="1">
    <location>
        <begin position="807"/>
        <end position="817"/>
    </location>
</feature>
<proteinExistence type="predicted"/>
<feature type="compositionally biased region" description="Basic residues" evidence="1">
    <location>
        <begin position="720"/>
        <end position="730"/>
    </location>
</feature>
<dbReference type="AlphaFoldDB" id="A0A9W8E217"/>
<feature type="compositionally biased region" description="Low complexity" evidence="1">
    <location>
        <begin position="304"/>
        <end position="315"/>
    </location>
</feature>
<feature type="region of interest" description="Disordered" evidence="1">
    <location>
        <begin position="78"/>
        <end position="132"/>
    </location>
</feature>
<dbReference type="InterPro" id="IPR029005">
    <property type="entry name" value="LIM-bd/SEUSS"/>
</dbReference>
<feature type="compositionally biased region" description="Low complexity" evidence="1">
    <location>
        <begin position="79"/>
        <end position="93"/>
    </location>
</feature>
<protein>
    <recommendedName>
        <fullName evidence="4">LIM-domain binding protein-domain-containing protein</fullName>
    </recommendedName>
</protein>
<keyword evidence="3" id="KW-1185">Reference proteome</keyword>
<feature type="region of interest" description="Disordered" evidence="1">
    <location>
        <begin position="214"/>
        <end position="249"/>
    </location>
</feature>
<gene>
    <name evidence="2" type="ORF">IWQ60_001988</name>
</gene>
<feature type="compositionally biased region" description="Low complexity" evidence="1">
    <location>
        <begin position="105"/>
        <end position="124"/>
    </location>
</feature>
<organism evidence="2 3">
    <name type="scientific">Tieghemiomyces parasiticus</name>
    <dbReference type="NCBI Taxonomy" id="78921"/>
    <lineage>
        <taxon>Eukaryota</taxon>
        <taxon>Fungi</taxon>
        <taxon>Fungi incertae sedis</taxon>
        <taxon>Zoopagomycota</taxon>
        <taxon>Kickxellomycotina</taxon>
        <taxon>Dimargaritomycetes</taxon>
        <taxon>Dimargaritales</taxon>
        <taxon>Dimargaritaceae</taxon>
        <taxon>Tieghemiomyces</taxon>
    </lineage>
</organism>
<comment type="caution">
    <text evidence="2">The sequence shown here is derived from an EMBL/GenBank/DDBJ whole genome shotgun (WGS) entry which is preliminary data.</text>
</comment>
<dbReference type="Pfam" id="PF01803">
    <property type="entry name" value="LIM_bind"/>
    <property type="match status" value="1"/>
</dbReference>
<accession>A0A9W8E217</accession>